<organism evidence="6 7">
    <name type="scientific">Rhodohalobacter mucosus</name>
    <dbReference type="NCBI Taxonomy" id="2079485"/>
    <lineage>
        <taxon>Bacteria</taxon>
        <taxon>Pseudomonadati</taxon>
        <taxon>Balneolota</taxon>
        <taxon>Balneolia</taxon>
        <taxon>Balneolales</taxon>
        <taxon>Balneolaceae</taxon>
        <taxon>Rhodohalobacter</taxon>
    </lineage>
</organism>
<feature type="domain" description="PAS" evidence="4">
    <location>
        <begin position="315"/>
        <end position="368"/>
    </location>
</feature>
<feature type="domain" description="PAS" evidence="4">
    <location>
        <begin position="169"/>
        <end position="239"/>
    </location>
</feature>
<dbReference type="Gene3D" id="3.30.450.20">
    <property type="entry name" value="PAS domain"/>
    <property type="match status" value="3"/>
</dbReference>
<dbReference type="PROSITE" id="PS50112">
    <property type="entry name" value="PAS"/>
    <property type="match status" value="3"/>
</dbReference>
<dbReference type="AlphaFoldDB" id="A0A316TRD8"/>
<gene>
    <name evidence="6" type="ORF">DDZ15_13430</name>
</gene>
<dbReference type="Pfam" id="PF08447">
    <property type="entry name" value="PAS_3"/>
    <property type="match status" value="1"/>
</dbReference>
<feature type="domain" description="PAS" evidence="4">
    <location>
        <begin position="42"/>
        <end position="113"/>
    </location>
</feature>
<keyword evidence="1" id="KW-0285">Flavoprotein</keyword>
<dbReference type="InterPro" id="IPR035965">
    <property type="entry name" value="PAS-like_dom_sf"/>
</dbReference>
<keyword evidence="2" id="KW-0288">FMN</keyword>
<dbReference type="InterPro" id="IPR000700">
    <property type="entry name" value="PAS-assoc_C"/>
</dbReference>
<protein>
    <submittedName>
        <fullName evidence="6">PAS domain S-box protein</fullName>
    </submittedName>
</protein>
<evidence type="ECO:0000256" key="3">
    <source>
        <dbReference type="ARBA" id="ARBA00022991"/>
    </source>
</evidence>
<dbReference type="Pfam" id="PF13426">
    <property type="entry name" value="PAS_9"/>
    <property type="match status" value="2"/>
</dbReference>
<evidence type="ECO:0000256" key="1">
    <source>
        <dbReference type="ARBA" id="ARBA00022630"/>
    </source>
</evidence>
<keyword evidence="7" id="KW-1185">Reference proteome</keyword>
<proteinExistence type="predicted"/>
<dbReference type="PANTHER" id="PTHR47429">
    <property type="entry name" value="PROTEIN TWIN LOV 1"/>
    <property type="match status" value="1"/>
</dbReference>
<dbReference type="RefSeq" id="WP_109647623.1">
    <property type="nucleotide sequence ID" value="NZ_QGGB01000009.1"/>
</dbReference>
<evidence type="ECO:0000259" key="5">
    <source>
        <dbReference type="PROSITE" id="PS50113"/>
    </source>
</evidence>
<evidence type="ECO:0000256" key="2">
    <source>
        <dbReference type="ARBA" id="ARBA00022643"/>
    </source>
</evidence>
<dbReference type="InterPro" id="IPR000014">
    <property type="entry name" value="PAS"/>
</dbReference>
<dbReference type="OrthoDB" id="1120715at2"/>
<evidence type="ECO:0000313" key="7">
    <source>
        <dbReference type="Proteomes" id="UP000245533"/>
    </source>
</evidence>
<dbReference type="InterPro" id="IPR013655">
    <property type="entry name" value="PAS_fold_3"/>
</dbReference>
<dbReference type="InterPro" id="IPR001610">
    <property type="entry name" value="PAC"/>
</dbReference>
<dbReference type="CDD" id="cd00130">
    <property type="entry name" value="PAS"/>
    <property type="match status" value="3"/>
</dbReference>
<dbReference type="EMBL" id="QGGB01000009">
    <property type="protein sequence ID" value="PWN05595.1"/>
    <property type="molecule type" value="Genomic_DNA"/>
</dbReference>
<comment type="caution">
    <text evidence="6">The sequence shown here is derived from an EMBL/GenBank/DDBJ whole genome shotgun (WGS) entry which is preliminary data.</text>
</comment>
<dbReference type="PANTHER" id="PTHR47429:SF2">
    <property type="entry name" value="PROTEIN TWIN LOV 1"/>
    <property type="match status" value="1"/>
</dbReference>
<dbReference type="NCBIfam" id="TIGR00229">
    <property type="entry name" value="sensory_box"/>
    <property type="match status" value="3"/>
</dbReference>
<dbReference type="SUPFAM" id="SSF55785">
    <property type="entry name" value="PYP-like sensor domain (PAS domain)"/>
    <property type="match status" value="3"/>
</dbReference>
<accession>A0A316TRD8</accession>
<dbReference type="PROSITE" id="PS50113">
    <property type="entry name" value="PAC"/>
    <property type="match status" value="1"/>
</dbReference>
<sequence length="418" mass="48315">MDNIDDILKKCSKDEESFKKLKTVFGNLKAEADQKAMHLDLLERAIKSDYDSIIITTLDLEKPGPVIVYANDGFTRMTGYSREEVIGKSPRILQGPKTDRAVLDKLRERLREGQSFFGHTVNYRKDGTEFINQWDIHPLTNEKGEITHWVSYQHDITERKRSEQMVVDSSMEFDELAEESKKTLIDVDEQGNIVTSNKAFRDLIGYDDEELKRTKVWDLLSDEYVESFRHKFDTFKPSDFDNRSFELVFINKKGAEIEVKANARLLQASGQTIARIAFENKSLQKRIMAMLSKRNAEFERAFDRSREFNYKIKTDQSGVYRFEYVSETFSKVTGITADEAVTMSIEDFVHEDDRKKVTEHFETVMEGKPNTEQFRIQSRDGGYVEVIDYAKPDWDADRSNVVAIKGAVSTEISSEQKA</sequence>
<keyword evidence="3" id="KW-0157">Chromophore</keyword>
<reference evidence="6 7" key="1">
    <citation type="submission" date="2018-05" db="EMBL/GenBank/DDBJ databases">
        <title>Rhodohalobacter halophilus gen. nov., sp. nov., a moderately halophilic member of the family Balneolaceae.</title>
        <authorList>
            <person name="Liu Z.-W."/>
        </authorList>
    </citation>
    <scope>NUCLEOTIDE SEQUENCE [LARGE SCALE GENOMIC DNA]</scope>
    <source>
        <strain evidence="6 7">8A47</strain>
    </source>
</reference>
<feature type="domain" description="PAC" evidence="5">
    <location>
        <begin position="114"/>
        <end position="168"/>
    </location>
</feature>
<evidence type="ECO:0000259" key="4">
    <source>
        <dbReference type="PROSITE" id="PS50112"/>
    </source>
</evidence>
<name>A0A316TRD8_9BACT</name>
<dbReference type="Proteomes" id="UP000245533">
    <property type="component" value="Unassembled WGS sequence"/>
</dbReference>
<dbReference type="SMART" id="SM00086">
    <property type="entry name" value="PAC"/>
    <property type="match status" value="2"/>
</dbReference>
<dbReference type="SMART" id="SM00091">
    <property type="entry name" value="PAS"/>
    <property type="match status" value="3"/>
</dbReference>
<evidence type="ECO:0000313" key="6">
    <source>
        <dbReference type="EMBL" id="PWN05595.1"/>
    </source>
</evidence>